<dbReference type="AlphaFoldDB" id="A0A2T3KKU7"/>
<organism evidence="1 2">
    <name type="scientific">Photobacterium kishitanii</name>
    <dbReference type="NCBI Taxonomy" id="318456"/>
    <lineage>
        <taxon>Bacteria</taxon>
        <taxon>Pseudomonadati</taxon>
        <taxon>Pseudomonadota</taxon>
        <taxon>Gammaproteobacteria</taxon>
        <taxon>Vibrionales</taxon>
        <taxon>Vibrionaceae</taxon>
        <taxon>Photobacterium</taxon>
    </lineage>
</organism>
<evidence type="ECO:0000313" key="2">
    <source>
        <dbReference type="Proteomes" id="UP000241426"/>
    </source>
</evidence>
<reference evidence="1 2" key="1">
    <citation type="submission" date="2018-01" db="EMBL/GenBank/DDBJ databases">
        <title>Whole genome sequencing of Histamine producing bacteria.</title>
        <authorList>
            <person name="Butler K."/>
        </authorList>
    </citation>
    <scope>NUCLEOTIDE SEQUENCE [LARGE SCALE GENOMIC DNA]</scope>
    <source>
        <strain evidence="1 2">FS-7.2</strain>
    </source>
</reference>
<sequence length="112" mass="12830">MLYGIIDEIAGGINFYAHESLAYKLVEHLCWNCPQKNDHIDSINHAEWDGYQCRGWDIHDHMSMDENLKLNNSSRDQLFAVSINDVLYGFATDASNAQRYAALLENYLSTTN</sequence>
<gene>
    <name evidence="1" type="ORF">C9J27_04190</name>
</gene>
<accession>A0A2T3KKU7</accession>
<dbReference type="Proteomes" id="UP000241426">
    <property type="component" value="Unassembled WGS sequence"/>
</dbReference>
<evidence type="ECO:0000313" key="1">
    <source>
        <dbReference type="EMBL" id="PSV00332.1"/>
    </source>
</evidence>
<dbReference type="EMBL" id="PYNF01000003">
    <property type="protein sequence ID" value="PSV00332.1"/>
    <property type="molecule type" value="Genomic_DNA"/>
</dbReference>
<comment type="caution">
    <text evidence="1">The sequence shown here is derived from an EMBL/GenBank/DDBJ whole genome shotgun (WGS) entry which is preliminary data.</text>
</comment>
<name>A0A2T3KKU7_9GAMM</name>
<dbReference type="RefSeq" id="WP_107288962.1">
    <property type="nucleotide sequence ID" value="NZ_PYNF01000003.1"/>
</dbReference>
<protein>
    <submittedName>
        <fullName evidence="1">Uncharacterized protein</fullName>
    </submittedName>
</protein>
<proteinExistence type="predicted"/>